<organism evidence="10 11">
    <name type="scientific">Candidatus Choladousia intestinavium</name>
    <dbReference type="NCBI Taxonomy" id="2840727"/>
    <lineage>
        <taxon>Bacteria</taxon>
        <taxon>Bacillati</taxon>
        <taxon>Bacillota</taxon>
        <taxon>Clostridia</taxon>
        <taxon>Lachnospirales</taxon>
        <taxon>Lachnospiraceae</taxon>
        <taxon>Lachnospiraceae incertae sedis</taxon>
        <taxon>Candidatus Choladousia</taxon>
    </lineage>
</organism>
<comment type="caution">
    <text evidence="10">The sequence shown here is derived from an EMBL/GenBank/DDBJ whole genome shotgun (WGS) entry which is preliminary data.</text>
</comment>
<evidence type="ECO:0000313" key="10">
    <source>
        <dbReference type="EMBL" id="HIR14448.1"/>
    </source>
</evidence>
<evidence type="ECO:0000256" key="5">
    <source>
        <dbReference type="ARBA" id="ARBA00022840"/>
    </source>
</evidence>
<evidence type="ECO:0000256" key="2">
    <source>
        <dbReference type="ARBA" id="ARBA00022679"/>
    </source>
</evidence>
<evidence type="ECO:0000256" key="4">
    <source>
        <dbReference type="ARBA" id="ARBA00022777"/>
    </source>
</evidence>
<evidence type="ECO:0000259" key="9">
    <source>
        <dbReference type="Pfam" id="PF02782"/>
    </source>
</evidence>
<dbReference type="Pfam" id="PF02782">
    <property type="entry name" value="FGGY_C"/>
    <property type="match status" value="1"/>
</dbReference>
<dbReference type="Proteomes" id="UP000886757">
    <property type="component" value="Unassembled WGS sequence"/>
</dbReference>
<dbReference type="SUPFAM" id="SSF53067">
    <property type="entry name" value="Actin-like ATPase domain"/>
    <property type="match status" value="2"/>
</dbReference>
<dbReference type="InterPro" id="IPR043129">
    <property type="entry name" value="ATPase_NBD"/>
</dbReference>
<dbReference type="AlphaFoldDB" id="A0A9D1ADC8"/>
<name>A0A9D1ADC8_9FIRM</name>
<dbReference type="PANTHER" id="PTHR10196:SF93">
    <property type="entry name" value="L-RHAMNULOKINASE"/>
    <property type="match status" value="1"/>
</dbReference>
<dbReference type="PANTHER" id="PTHR10196">
    <property type="entry name" value="SUGAR KINASE"/>
    <property type="match status" value="1"/>
</dbReference>
<keyword evidence="4" id="KW-0418">Kinase</keyword>
<proteinExistence type="inferred from homology"/>
<dbReference type="GO" id="GO:0006071">
    <property type="term" value="P:glycerol metabolic process"/>
    <property type="evidence" value="ECO:0007669"/>
    <property type="project" value="TreeGrafter"/>
</dbReference>
<protein>
    <submittedName>
        <fullName evidence="10">Rhamnulokinase</fullName>
    </submittedName>
</protein>
<dbReference type="GO" id="GO:0005524">
    <property type="term" value="F:ATP binding"/>
    <property type="evidence" value="ECO:0007669"/>
    <property type="project" value="UniProtKB-KW"/>
</dbReference>
<keyword evidence="3" id="KW-0547">Nucleotide-binding</keyword>
<evidence type="ECO:0000259" key="8">
    <source>
        <dbReference type="Pfam" id="PF00370"/>
    </source>
</evidence>
<dbReference type="Pfam" id="PF00370">
    <property type="entry name" value="FGGY_N"/>
    <property type="match status" value="1"/>
</dbReference>
<dbReference type="CDD" id="cd07771">
    <property type="entry name" value="ASKHA_NBD_FGGY_RhaB-like"/>
    <property type="match status" value="1"/>
</dbReference>
<evidence type="ECO:0000256" key="1">
    <source>
        <dbReference type="ARBA" id="ARBA00009156"/>
    </source>
</evidence>
<dbReference type="GO" id="GO:0004370">
    <property type="term" value="F:glycerol kinase activity"/>
    <property type="evidence" value="ECO:0007669"/>
    <property type="project" value="TreeGrafter"/>
</dbReference>
<dbReference type="InterPro" id="IPR018485">
    <property type="entry name" value="FGGY_C"/>
</dbReference>
<evidence type="ECO:0000313" key="11">
    <source>
        <dbReference type="Proteomes" id="UP000886757"/>
    </source>
</evidence>
<sequence>MRQKGYLAMDFGGSSGRGVTGVFDGEQLKIQEIHRFPNYIVHLAGEDYWDLLYLYDQIRHAACKACSPEKSLEMISVGIDTWGTDYGLLDAAGKFLYGGHCTRNSKGKGERELQKRFGSLELYRRTGSYSHKGGTFCQLYEQKISGNIFLAGADKMLMLPDLFAAFLTGEKGTEYTAAATTMMLDPVKRDWDRELLRAAGLPEKIFSEIFLPGTRIYQLLPELSRMWQIPSLGCVPVAGHDTASAVSAAPLRRGEAFCSSGTWSLLGIETEAPLITEKSFAGHFSNEGMLNGKSRLTRNCMGMWALQQSLRRWFPEHQKIPWNLVLEEAEKAEAFRSLINLEQPVFGGTGDLNDRLRDYCIQTGQPKPETRGQTVRCILESMALGYRLVIDQLQDAVGQRITGLYIVGGGGKNDLLNQFAADALNRPVTVGPAEAACIGNLLTQAMAFGELDHMEQIRQVVRRSFGEKIYEPKNPEAWEEAYGRYQDLIKKEQILWQEKLW</sequence>
<evidence type="ECO:0000256" key="3">
    <source>
        <dbReference type="ARBA" id="ARBA00022741"/>
    </source>
</evidence>
<gene>
    <name evidence="10" type="ORF">IAB31_11065</name>
</gene>
<reference evidence="10" key="2">
    <citation type="journal article" date="2021" name="PeerJ">
        <title>Extensive microbial diversity within the chicken gut microbiome revealed by metagenomics and culture.</title>
        <authorList>
            <person name="Gilroy R."/>
            <person name="Ravi A."/>
            <person name="Getino M."/>
            <person name="Pursley I."/>
            <person name="Horton D.L."/>
            <person name="Alikhan N.F."/>
            <person name="Baker D."/>
            <person name="Gharbi K."/>
            <person name="Hall N."/>
            <person name="Watson M."/>
            <person name="Adriaenssens E.M."/>
            <person name="Foster-Nyarko E."/>
            <person name="Jarju S."/>
            <person name="Secka A."/>
            <person name="Antonio M."/>
            <person name="Oren A."/>
            <person name="Chaudhuri R.R."/>
            <person name="La Ragione R."/>
            <person name="Hildebrand F."/>
            <person name="Pallen M.J."/>
        </authorList>
    </citation>
    <scope>NUCLEOTIDE SEQUENCE</scope>
    <source>
        <strain evidence="10">ChiSjej4B22-8148</strain>
    </source>
</reference>
<feature type="domain" description="Carbohydrate kinase FGGY C-terminal" evidence="9">
    <location>
        <begin position="257"/>
        <end position="447"/>
    </location>
</feature>
<keyword evidence="7" id="KW-0684">Rhamnose metabolism</keyword>
<keyword evidence="5" id="KW-0067">ATP-binding</keyword>
<dbReference type="EMBL" id="DVGK01000124">
    <property type="protein sequence ID" value="HIR14448.1"/>
    <property type="molecule type" value="Genomic_DNA"/>
</dbReference>
<comment type="similarity">
    <text evidence="1">Belongs to the FGGY kinase family.</text>
</comment>
<dbReference type="GO" id="GO:0005829">
    <property type="term" value="C:cytosol"/>
    <property type="evidence" value="ECO:0007669"/>
    <property type="project" value="TreeGrafter"/>
</dbReference>
<feature type="domain" description="Carbohydrate kinase FGGY N-terminal" evidence="8">
    <location>
        <begin position="6"/>
        <end position="245"/>
    </location>
</feature>
<keyword evidence="2" id="KW-0808">Transferase</keyword>
<reference evidence="10" key="1">
    <citation type="submission" date="2020-10" db="EMBL/GenBank/DDBJ databases">
        <authorList>
            <person name="Gilroy R."/>
        </authorList>
    </citation>
    <scope>NUCLEOTIDE SEQUENCE</scope>
    <source>
        <strain evidence="10">ChiSjej4B22-8148</strain>
    </source>
</reference>
<evidence type="ECO:0000256" key="6">
    <source>
        <dbReference type="ARBA" id="ARBA00023157"/>
    </source>
</evidence>
<dbReference type="Gene3D" id="3.30.420.40">
    <property type="match status" value="2"/>
</dbReference>
<dbReference type="InterPro" id="IPR018484">
    <property type="entry name" value="FGGY_N"/>
</dbReference>
<evidence type="ECO:0000256" key="7">
    <source>
        <dbReference type="ARBA" id="ARBA00023308"/>
    </source>
</evidence>
<accession>A0A9D1ADC8</accession>
<dbReference type="InterPro" id="IPR013449">
    <property type="entry name" value="Rhamnulokinase"/>
</dbReference>
<dbReference type="GO" id="GO:0019301">
    <property type="term" value="P:rhamnose catabolic process"/>
    <property type="evidence" value="ECO:0007669"/>
    <property type="project" value="InterPro"/>
</dbReference>
<dbReference type="GO" id="GO:0008993">
    <property type="term" value="F:rhamnulokinase activity"/>
    <property type="evidence" value="ECO:0007669"/>
    <property type="project" value="InterPro"/>
</dbReference>
<keyword evidence="6" id="KW-1015">Disulfide bond</keyword>